<dbReference type="InterPro" id="IPR052526">
    <property type="entry name" value="HTH-type_Bedaq_tolerance"/>
</dbReference>
<name>A0ABV9E9Y3_9ACTN</name>
<evidence type="ECO:0000313" key="2">
    <source>
        <dbReference type="EMBL" id="MFC4585412.1"/>
    </source>
</evidence>
<proteinExistence type="predicted"/>
<dbReference type="Gene3D" id="1.10.10.10">
    <property type="entry name" value="Winged helix-like DNA-binding domain superfamily/Winged helix DNA-binding domain"/>
    <property type="match status" value="1"/>
</dbReference>
<dbReference type="InterPro" id="IPR036390">
    <property type="entry name" value="WH_DNA-bd_sf"/>
</dbReference>
<sequence length="159" mass="16865">MTGTSGDYQDDPDTYEALAEDLLASVVALRRASRRAAGRGPVFASLTGAQADLVRLLYLRPGLGVAAAAAELGMAANSVSTLVGRLTTAGLVRRTQADGDRRAASLELTDDARRRMSEWRDRRAAAVAGALARMDAGERERLAAAVEPLRRLADGVEKE</sequence>
<organism evidence="2 3">
    <name type="scientific">Sphaerisporangium corydalis</name>
    <dbReference type="NCBI Taxonomy" id="1441875"/>
    <lineage>
        <taxon>Bacteria</taxon>
        <taxon>Bacillati</taxon>
        <taxon>Actinomycetota</taxon>
        <taxon>Actinomycetes</taxon>
        <taxon>Streptosporangiales</taxon>
        <taxon>Streptosporangiaceae</taxon>
        <taxon>Sphaerisporangium</taxon>
    </lineage>
</organism>
<dbReference type="SMART" id="SM00347">
    <property type="entry name" value="HTH_MARR"/>
    <property type="match status" value="1"/>
</dbReference>
<dbReference type="SUPFAM" id="SSF46785">
    <property type="entry name" value="Winged helix' DNA-binding domain"/>
    <property type="match status" value="1"/>
</dbReference>
<evidence type="ECO:0000313" key="3">
    <source>
        <dbReference type="Proteomes" id="UP001595891"/>
    </source>
</evidence>
<gene>
    <name evidence="2" type="ORF">ACFO8L_04990</name>
</gene>
<protein>
    <submittedName>
        <fullName evidence="2">MarR family winged helix-turn-helix transcriptional regulator</fullName>
    </submittedName>
</protein>
<dbReference type="InterPro" id="IPR036388">
    <property type="entry name" value="WH-like_DNA-bd_sf"/>
</dbReference>
<dbReference type="Proteomes" id="UP001595891">
    <property type="component" value="Unassembled WGS sequence"/>
</dbReference>
<comment type="caution">
    <text evidence="2">The sequence shown here is derived from an EMBL/GenBank/DDBJ whole genome shotgun (WGS) entry which is preliminary data.</text>
</comment>
<dbReference type="PROSITE" id="PS50995">
    <property type="entry name" value="HTH_MARR_2"/>
    <property type="match status" value="1"/>
</dbReference>
<accession>A0ABV9E9Y3</accession>
<dbReference type="PANTHER" id="PTHR39515:SF2">
    <property type="entry name" value="HTH-TYPE TRANSCRIPTIONAL REGULATOR RV0880"/>
    <property type="match status" value="1"/>
</dbReference>
<dbReference type="Pfam" id="PF12802">
    <property type="entry name" value="MarR_2"/>
    <property type="match status" value="1"/>
</dbReference>
<dbReference type="PANTHER" id="PTHR39515">
    <property type="entry name" value="CONSERVED PROTEIN"/>
    <property type="match status" value="1"/>
</dbReference>
<keyword evidence="3" id="KW-1185">Reference proteome</keyword>
<evidence type="ECO:0000259" key="1">
    <source>
        <dbReference type="PROSITE" id="PS50995"/>
    </source>
</evidence>
<dbReference type="EMBL" id="JBHSFN010000002">
    <property type="protein sequence ID" value="MFC4585412.1"/>
    <property type="molecule type" value="Genomic_DNA"/>
</dbReference>
<dbReference type="RefSeq" id="WP_262850767.1">
    <property type="nucleotide sequence ID" value="NZ_JANZYP010000117.1"/>
</dbReference>
<dbReference type="InterPro" id="IPR000835">
    <property type="entry name" value="HTH_MarR-typ"/>
</dbReference>
<feature type="domain" description="HTH marR-type" evidence="1">
    <location>
        <begin position="15"/>
        <end position="151"/>
    </location>
</feature>
<reference evidence="3" key="1">
    <citation type="journal article" date="2019" name="Int. J. Syst. Evol. Microbiol.">
        <title>The Global Catalogue of Microorganisms (GCM) 10K type strain sequencing project: providing services to taxonomists for standard genome sequencing and annotation.</title>
        <authorList>
            <consortium name="The Broad Institute Genomics Platform"/>
            <consortium name="The Broad Institute Genome Sequencing Center for Infectious Disease"/>
            <person name="Wu L."/>
            <person name="Ma J."/>
        </authorList>
    </citation>
    <scope>NUCLEOTIDE SEQUENCE [LARGE SCALE GENOMIC DNA]</scope>
    <source>
        <strain evidence="3">CCUG 49560</strain>
    </source>
</reference>